<feature type="transmembrane region" description="Helical" evidence="1">
    <location>
        <begin position="139"/>
        <end position="162"/>
    </location>
</feature>
<feature type="transmembrane region" description="Helical" evidence="1">
    <location>
        <begin position="46"/>
        <end position="63"/>
    </location>
</feature>
<dbReference type="AlphaFoldDB" id="G7VDW8"/>
<keyword evidence="1" id="KW-1133">Transmembrane helix</keyword>
<dbReference type="HOGENOM" id="CLU_1406029_0_0_2"/>
<keyword evidence="3" id="KW-1185">Reference proteome</keyword>
<keyword evidence="1" id="KW-0812">Transmembrane</keyword>
<dbReference type="STRING" id="1104324.P186_0082"/>
<dbReference type="eggNOG" id="arCOG12866">
    <property type="taxonomic scope" value="Archaea"/>
</dbReference>
<gene>
    <name evidence="2" type="ORF">P186_0082</name>
</gene>
<keyword evidence="1" id="KW-0472">Membrane</keyword>
<feature type="transmembrane region" description="Helical" evidence="1">
    <location>
        <begin position="75"/>
        <end position="91"/>
    </location>
</feature>
<dbReference type="BioCyc" id="PSP1104324:GJSN-81-MONOMER"/>
<protein>
    <submittedName>
        <fullName evidence="2">Uncharacterized protein</fullName>
    </submittedName>
</protein>
<proteinExistence type="predicted"/>
<feature type="transmembrane region" description="Helical" evidence="1">
    <location>
        <begin position="97"/>
        <end position="118"/>
    </location>
</feature>
<feature type="transmembrane region" description="Helical" evidence="1">
    <location>
        <begin position="12"/>
        <end position="34"/>
    </location>
</feature>
<accession>G7VDW8</accession>
<reference evidence="2 3" key="1">
    <citation type="journal article" date="2012" name="J. Bacteriol.">
        <title>Complete genome sequence of strain 1860, a crenarchaeon of the genus pyrobaculum able to grow with various electron acceptors.</title>
        <authorList>
            <person name="Mardanov A.V."/>
            <person name="Gumerov V.M."/>
            <person name="Slobodkina G.B."/>
            <person name="Beletsky A.V."/>
            <person name="Bonch-Osmolovskaya E.A."/>
            <person name="Ravin N.V."/>
            <person name="Skryabin K.G."/>
        </authorList>
    </citation>
    <scope>NUCLEOTIDE SEQUENCE [LARGE SCALE GENOMIC DNA]</scope>
    <source>
        <strain evidence="2 3">1860</strain>
    </source>
</reference>
<sequence>MQSGRVDFRLAISRGIIPVAVSEFFLNMGLALTVPVALKISVGESLLPAALSASVLIRAFVQLAARSEFKAEEVAVFRVVEAFLLYLLSVLRGVEAALVYFAVNIMAGAYRASVGLIIRRSAERGGDLGFHYFMRDLGALAGAAVGMWMPYAIFIAVSTAYVSSALVLATTRPGRIACDLRRGAVANCGGRCL</sequence>
<dbReference type="EMBL" id="CP003098">
    <property type="protein sequence ID" value="AET31550.1"/>
    <property type="molecule type" value="Genomic_DNA"/>
</dbReference>
<dbReference type="KEGG" id="pyr:P186_0082"/>
<evidence type="ECO:0000256" key="1">
    <source>
        <dbReference type="SAM" id="Phobius"/>
    </source>
</evidence>
<evidence type="ECO:0000313" key="2">
    <source>
        <dbReference type="EMBL" id="AET31550.1"/>
    </source>
</evidence>
<organism evidence="2 3">
    <name type="scientific">Pyrobaculum ferrireducens</name>
    <dbReference type="NCBI Taxonomy" id="1104324"/>
    <lineage>
        <taxon>Archaea</taxon>
        <taxon>Thermoproteota</taxon>
        <taxon>Thermoprotei</taxon>
        <taxon>Thermoproteales</taxon>
        <taxon>Thermoproteaceae</taxon>
        <taxon>Pyrobaculum</taxon>
    </lineage>
</organism>
<evidence type="ECO:0000313" key="3">
    <source>
        <dbReference type="Proteomes" id="UP000005867"/>
    </source>
</evidence>
<name>G7VDW8_9CREN</name>
<dbReference type="Proteomes" id="UP000005867">
    <property type="component" value="Chromosome"/>
</dbReference>